<reference evidence="2 3" key="1">
    <citation type="submission" date="2018-03" db="EMBL/GenBank/DDBJ databases">
        <authorList>
            <person name="Fogelqvist J."/>
        </authorList>
    </citation>
    <scope>NUCLEOTIDE SEQUENCE [LARGE SCALE GENOMIC DNA]</scope>
</reference>
<gene>
    <name evidence="2" type="ORF">PLBR_LOCUS4664</name>
</gene>
<keyword evidence="1" id="KW-0472">Membrane</keyword>
<evidence type="ECO:0000313" key="2">
    <source>
        <dbReference type="EMBL" id="SPQ97449.1"/>
    </source>
</evidence>
<proteinExistence type="predicted"/>
<protein>
    <submittedName>
        <fullName evidence="2">Uncharacterized protein</fullName>
    </submittedName>
</protein>
<keyword evidence="1" id="KW-0812">Transmembrane</keyword>
<evidence type="ECO:0000313" key="3">
    <source>
        <dbReference type="Proteomes" id="UP000290189"/>
    </source>
</evidence>
<name>A0A3P3YBD8_PLABS</name>
<organism evidence="2 3">
    <name type="scientific">Plasmodiophora brassicae</name>
    <name type="common">Clubroot disease agent</name>
    <dbReference type="NCBI Taxonomy" id="37360"/>
    <lineage>
        <taxon>Eukaryota</taxon>
        <taxon>Sar</taxon>
        <taxon>Rhizaria</taxon>
        <taxon>Endomyxa</taxon>
        <taxon>Phytomyxea</taxon>
        <taxon>Plasmodiophorida</taxon>
        <taxon>Plasmodiophoridae</taxon>
        <taxon>Plasmodiophora</taxon>
    </lineage>
</organism>
<feature type="transmembrane region" description="Helical" evidence="1">
    <location>
        <begin position="44"/>
        <end position="64"/>
    </location>
</feature>
<keyword evidence="1" id="KW-1133">Transmembrane helix</keyword>
<dbReference type="EMBL" id="OVEO01000007">
    <property type="protein sequence ID" value="SPQ97449.1"/>
    <property type="molecule type" value="Genomic_DNA"/>
</dbReference>
<keyword evidence="2" id="KW-0496">Mitochondrion</keyword>
<sequence>MPWNACCCPSSSGSRPAHSATVPAAGVACVWSSMDRSAGVSWRWHWLVVGTLVVFSMMLLVDMVSNASPRSRQVTIVSVKANSSGGTVDVNVSTVTVEEKADYSEWMGVVGRPADTLSVCGLTGGGFGSAMQPRIVHLIMTMATGLTYVHRPVPNTIEWGTNPTLADRFLNLGEGEIQEADLPPGTPTTEYTEGTHFVDINPNLIDVSREALRNKYFSPNASPKPVIVELDPVAINVALHIRKGYRAEGDAFRFIANNLNAEKIRALFTAIRQRTSMPVKLNIYSSGGAHEFPEFTEFSPTFVLDGDALYSLHAMVTADILVMAHSSFSYVAAMYNDGFVLYDPFWHQAPSSWMTCTNSVFNLTSAHHVASLRRVIKRAIHRANSHYAV</sequence>
<geneLocation type="mitochondrion" evidence="2"/>
<dbReference type="Proteomes" id="UP000290189">
    <property type="component" value="Unassembled WGS sequence"/>
</dbReference>
<dbReference type="AlphaFoldDB" id="A0A3P3YBD8"/>
<accession>A0A3P3YBD8</accession>
<evidence type="ECO:0000256" key="1">
    <source>
        <dbReference type="SAM" id="Phobius"/>
    </source>
</evidence>